<dbReference type="AlphaFoldDB" id="A0A2P8HE66"/>
<dbReference type="Gene3D" id="3.40.50.720">
    <property type="entry name" value="NAD(P)-binding Rossmann-like Domain"/>
    <property type="match status" value="1"/>
</dbReference>
<evidence type="ECO:0000313" key="1">
    <source>
        <dbReference type="EMBL" id="PSL44517.1"/>
    </source>
</evidence>
<dbReference type="InterPro" id="IPR036291">
    <property type="entry name" value="NAD(P)-bd_dom_sf"/>
</dbReference>
<name>A0A2P8HE66_9BACI</name>
<organism evidence="1 2">
    <name type="scientific">Salsuginibacillus halophilus</name>
    <dbReference type="NCBI Taxonomy" id="517424"/>
    <lineage>
        <taxon>Bacteria</taxon>
        <taxon>Bacillati</taxon>
        <taxon>Bacillota</taxon>
        <taxon>Bacilli</taxon>
        <taxon>Bacillales</taxon>
        <taxon>Bacillaceae</taxon>
        <taxon>Salsuginibacillus</taxon>
    </lineage>
</organism>
<accession>A0A2P8HE66</accession>
<evidence type="ECO:0008006" key="3">
    <source>
        <dbReference type="Google" id="ProtNLM"/>
    </source>
</evidence>
<keyword evidence="2" id="KW-1185">Reference proteome</keyword>
<comment type="caution">
    <text evidence="1">The sequence shown here is derived from an EMBL/GenBank/DDBJ whole genome shotgun (WGS) entry which is preliminary data.</text>
</comment>
<dbReference type="SUPFAM" id="SSF51735">
    <property type="entry name" value="NAD(P)-binding Rossmann-fold domains"/>
    <property type="match status" value="1"/>
</dbReference>
<sequence length="224" mass="24646">MLVVGYGRLGQLMAHVFQTQPAPVFNRTRKHVDEASNAVYVGPEDFAKHHTVFLALPPTAYESFFQTYGPYFAEETMFFHMATACNVEEAAAIASPFSVVPLKLAGHAETSLQADEAVFALPAAYQMYQAEVKSALNERAVVVEAEESDVREGNMAVTKAVILMMRQLEKTLEEEGVANELHRGILRTIPSGVAAAYMENKLGGFARKIIEEEDRKQGSDNDAT</sequence>
<dbReference type="EMBL" id="PYAV01000008">
    <property type="protein sequence ID" value="PSL44517.1"/>
    <property type="molecule type" value="Genomic_DNA"/>
</dbReference>
<gene>
    <name evidence="1" type="ORF">B0H94_108130</name>
</gene>
<dbReference type="OrthoDB" id="2962404at2"/>
<protein>
    <recommendedName>
        <fullName evidence="3">Pyrroline-5-carboxylate reductase catalytic N-terminal domain-containing protein</fullName>
    </recommendedName>
</protein>
<dbReference type="RefSeq" id="WP_106588989.1">
    <property type="nucleotide sequence ID" value="NZ_PYAV01000008.1"/>
</dbReference>
<reference evidence="1 2" key="1">
    <citation type="submission" date="2018-03" db="EMBL/GenBank/DDBJ databases">
        <title>Genomic Encyclopedia of Type Strains, Phase III (KMG-III): the genomes of soil and plant-associated and newly described type strains.</title>
        <authorList>
            <person name="Whitman W."/>
        </authorList>
    </citation>
    <scope>NUCLEOTIDE SEQUENCE [LARGE SCALE GENOMIC DNA]</scope>
    <source>
        <strain evidence="1 2">CGMCC 1.07653</strain>
    </source>
</reference>
<dbReference type="Proteomes" id="UP000242310">
    <property type="component" value="Unassembled WGS sequence"/>
</dbReference>
<evidence type="ECO:0000313" key="2">
    <source>
        <dbReference type="Proteomes" id="UP000242310"/>
    </source>
</evidence>
<proteinExistence type="predicted"/>